<dbReference type="Pfam" id="PF09685">
    <property type="entry name" value="MamF_MmsF"/>
    <property type="match status" value="1"/>
</dbReference>
<evidence type="ECO:0000256" key="3">
    <source>
        <dbReference type="ARBA" id="ARBA00022989"/>
    </source>
</evidence>
<dbReference type="EMBL" id="LRRQ01000153">
    <property type="protein sequence ID" value="OAM87934.1"/>
    <property type="molecule type" value="Genomic_DNA"/>
</dbReference>
<dbReference type="Proteomes" id="UP000078486">
    <property type="component" value="Unassembled WGS sequence"/>
</dbReference>
<dbReference type="OrthoDB" id="6400719at2"/>
<evidence type="ECO:0000256" key="4">
    <source>
        <dbReference type="ARBA" id="ARBA00023136"/>
    </source>
</evidence>
<dbReference type="AlphaFoldDB" id="A0A178ID35"/>
<comment type="subcellular location">
    <subcellularLocation>
        <location evidence="1">Membrane</location>
        <topology evidence="1">Multi-pass membrane protein</topology>
    </subcellularLocation>
</comment>
<accession>A0A178ID35</accession>
<feature type="transmembrane region" description="Helical" evidence="6">
    <location>
        <begin position="92"/>
        <end position="115"/>
    </location>
</feature>
<keyword evidence="8" id="KW-1185">Reference proteome</keyword>
<evidence type="ECO:0000256" key="5">
    <source>
        <dbReference type="SAM" id="MobiDB-lite"/>
    </source>
</evidence>
<dbReference type="RefSeq" id="WP_068772077.1">
    <property type="nucleotide sequence ID" value="NZ_CP109796.1"/>
</dbReference>
<feature type="compositionally biased region" description="Pro residues" evidence="5">
    <location>
        <begin position="10"/>
        <end position="23"/>
    </location>
</feature>
<gene>
    <name evidence="7" type="ORF">AW736_19940</name>
</gene>
<protein>
    <recommendedName>
        <fullName evidence="9">Import component protein</fullName>
    </recommendedName>
</protein>
<evidence type="ECO:0000256" key="1">
    <source>
        <dbReference type="ARBA" id="ARBA00004141"/>
    </source>
</evidence>
<comment type="caution">
    <text evidence="7">The sequence shown here is derived from an EMBL/GenBank/DDBJ whole genome shotgun (WGS) entry which is preliminary data.</text>
</comment>
<keyword evidence="4 6" id="KW-0472">Membrane</keyword>
<proteinExistence type="predicted"/>
<name>A0A178ID35_9BACT</name>
<dbReference type="STRING" id="1184151.AW736_19940"/>
<evidence type="ECO:0000256" key="2">
    <source>
        <dbReference type="ARBA" id="ARBA00022692"/>
    </source>
</evidence>
<evidence type="ECO:0000313" key="7">
    <source>
        <dbReference type="EMBL" id="OAM87934.1"/>
    </source>
</evidence>
<dbReference type="InterPro" id="IPR019109">
    <property type="entry name" value="MamF_MmsF"/>
</dbReference>
<feature type="transmembrane region" description="Helical" evidence="6">
    <location>
        <begin position="65"/>
        <end position="86"/>
    </location>
</feature>
<organism evidence="7 8">
    <name type="scientific">Termitidicoccus mucosus</name>
    <dbReference type="NCBI Taxonomy" id="1184151"/>
    <lineage>
        <taxon>Bacteria</taxon>
        <taxon>Pseudomonadati</taxon>
        <taxon>Verrucomicrobiota</taxon>
        <taxon>Opitutia</taxon>
        <taxon>Opitutales</taxon>
        <taxon>Opitutaceae</taxon>
        <taxon>Termitidicoccus</taxon>
    </lineage>
</organism>
<keyword evidence="3 6" id="KW-1133">Transmembrane helix</keyword>
<keyword evidence="2 6" id="KW-0812">Transmembrane</keyword>
<sequence>MDASNNIPLSSPPSSPPPPPPAPVEASAEDKTVAIVAYLTLIGFIIAIILHGSKKTRLGAFHLRQVLGIFVTGIVCMIPFMILSAIPVVGLVFALLTPLLGLGLFVLWILGLIAAANGQLKPIPLTNTVVEKFFPKAFD</sequence>
<evidence type="ECO:0000313" key="8">
    <source>
        <dbReference type="Proteomes" id="UP000078486"/>
    </source>
</evidence>
<feature type="region of interest" description="Disordered" evidence="5">
    <location>
        <begin position="1"/>
        <end position="25"/>
    </location>
</feature>
<evidence type="ECO:0008006" key="9">
    <source>
        <dbReference type="Google" id="ProtNLM"/>
    </source>
</evidence>
<evidence type="ECO:0000256" key="6">
    <source>
        <dbReference type="SAM" id="Phobius"/>
    </source>
</evidence>
<feature type="transmembrane region" description="Helical" evidence="6">
    <location>
        <begin position="33"/>
        <end position="53"/>
    </location>
</feature>
<reference evidence="7 8" key="1">
    <citation type="submission" date="2016-01" db="EMBL/GenBank/DDBJ databases">
        <title>High potential of lignocellulose degradation of a new Verrucomicrobia species.</title>
        <authorList>
            <person name="Wang Y."/>
            <person name="Shi Y."/>
            <person name="Qiu Z."/>
            <person name="Liu S."/>
            <person name="Yang H."/>
        </authorList>
    </citation>
    <scope>NUCLEOTIDE SEQUENCE [LARGE SCALE GENOMIC DNA]</scope>
    <source>
        <strain evidence="7 8">TSB47</strain>
    </source>
</reference>